<accession>G2KML2</accession>
<sequence>MSMKVKDLHILDRHYCVHADAYLVIGTARNGARLPGTITAWHARGDEQLYYKRHFIDADSAHIHFNNEMTETDVIVDAIFRADHQQQAVYDWEDRVILPHGHTITPKQARAMIALVADDNDMPRPKLVWEDHTNHSEYDECENRIHFGHRDIISLLHELAHAVYHHRRDGDRYADHSPAFVLTAIELYHNYANIDLDTLVTSANKIGLLGDIKSIHYVTDIADHIVTHAVANDDEIKPAKIKPAGPQP</sequence>
<dbReference type="AlphaFoldDB" id="G2KML2"/>
<dbReference type="STRING" id="856793.MICA_2403"/>
<dbReference type="EMBL" id="CP002382">
    <property type="protein sequence ID" value="AEP10705.1"/>
    <property type="molecule type" value="Genomic_DNA"/>
</dbReference>
<name>G2KML2_MICAA</name>
<gene>
    <name evidence="1" type="ordered locus">MICA_2403</name>
</gene>
<reference evidence="1 2" key="1">
    <citation type="journal article" date="2011" name="BMC Genomics">
        <title>Genomic insights into an obligate epibiotic bacterial predator: Micavibrio aeruginosavorus ARL-13.</title>
        <authorList>
            <person name="Wang Z."/>
            <person name="Kadouri D."/>
            <person name="Wu M."/>
        </authorList>
    </citation>
    <scope>NUCLEOTIDE SEQUENCE [LARGE SCALE GENOMIC DNA]</scope>
    <source>
        <strain evidence="1 2">ARL-13</strain>
    </source>
</reference>
<keyword evidence="2" id="KW-1185">Reference proteome</keyword>
<dbReference type="HOGENOM" id="CLU_1119161_0_0_5"/>
<organism evidence="1 2">
    <name type="scientific">Micavibrio aeruginosavorus (strain ARL-13)</name>
    <dbReference type="NCBI Taxonomy" id="856793"/>
    <lineage>
        <taxon>Bacteria</taxon>
        <taxon>Pseudomonadati</taxon>
        <taxon>Bdellovibrionota</taxon>
        <taxon>Bdellovibrionia</taxon>
        <taxon>Bdellovibrionales</taxon>
        <taxon>Pseudobdellovibrionaceae</taxon>
        <taxon>Micavibrio</taxon>
    </lineage>
</organism>
<dbReference type="Proteomes" id="UP000009286">
    <property type="component" value="Chromosome"/>
</dbReference>
<protein>
    <submittedName>
        <fullName evidence="1">Uncharacterized protein</fullName>
    </submittedName>
</protein>
<evidence type="ECO:0000313" key="2">
    <source>
        <dbReference type="Proteomes" id="UP000009286"/>
    </source>
</evidence>
<dbReference type="KEGG" id="mai:MICA_2403"/>
<evidence type="ECO:0000313" key="1">
    <source>
        <dbReference type="EMBL" id="AEP10705.1"/>
    </source>
</evidence>
<proteinExistence type="predicted"/>